<comment type="caution">
    <text evidence="1">The sequence shown here is derived from an EMBL/GenBank/DDBJ whole genome shotgun (WGS) entry which is preliminary data.</text>
</comment>
<keyword evidence="2" id="KW-1185">Reference proteome</keyword>
<dbReference type="AlphaFoldDB" id="S3HA35"/>
<reference evidence="1 2" key="1">
    <citation type="journal article" date="2012" name="J. Bacteriol.">
        <title>Genome sequence of Rhizobium grahamii CCGE502, a broad-host-range symbiont with low nodulation competitiveness in Phaseolus vulgaris.</title>
        <authorList>
            <person name="Althabegoiti M.J."/>
            <person name="Lozano L."/>
            <person name="Torres-Tejerizo G."/>
            <person name="Ormeno-Orrillo E."/>
            <person name="Rogel M.A."/>
            <person name="Gonzalez V."/>
            <person name="Martinez-Romero E."/>
        </authorList>
    </citation>
    <scope>NUCLEOTIDE SEQUENCE [LARGE SCALE GENOMIC DNA]</scope>
    <source>
        <strain evidence="1 2">CCGE 502</strain>
    </source>
</reference>
<dbReference type="eggNOG" id="ENOG5031353">
    <property type="taxonomic scope" value="Bacteria"/>
</dbReference>
<evidence type="ECO:0000313" key="1">
    <source>
        <dbReference type="EMBL" id="EPE95692.1"/>
    </source>
</evidence>
<protein>
    <submittedName>
        <fullName evidence="1">Uncharacterized protein</fullName>
    </submittedName>
</protein>
<dbReference type="Proteomes" id="UP000014411">
    <property type="component" value="Unassembled WGS sequence"/>
</dbReference>
<name>S3HA35_9HYPH</name>
<proteinExistence type="predicted"/>
<gene>
    <name evidence="1" type="ORF">RGCCGE502_22620</name>
</gene>
<dbReference type="EMBL" id="AEYE02000029">
    <property type="protein sequence ID" value="EPE95692.1"/>
    <property type="molecule type" value="Genomic_DNA"/>
</dbReference>
<dbReference type="RefSeq" id="WP_016556474.1">
    <property type="nucleotide sequence ID" value="NZ_AEYE02000029.1"/>
</dbReference>
<sequence>MSEAYHPKYKWRRTKIDERDVPTDNDWSGYDGKVVVGRIQLQAHGLKQDFWLWSGHGHNVAKRHLPHQGYEAEGREAMRKVEEYYDRLLENNEIRR</sequence>
<organism evidence="1 2">
    <name type="scientific">Rhizobium grahamii CCGE 502</name>
    <dbReference type="NCBI Taxonomy" id="990285"/>
    <lineage>
        <taxon>Bacteria</taxon>
        <taxon>Pseudomonadati</taxon>
        <taxon>Pseudomonadota</taxon>
        <taxon>Alphaproteobacteria</taxon>
        <taxon>Hyphomicrobiales</taxon>
        <taxon>Rhizobiaceae</taxon>
        <taxon>Rhizobium/Agrobacterium group</taxon>
        <taxon>Rhizobium</taxon>
    </lineage>
</organism>
<accession>S3HA35</accession>
<evidence type="ECO:0000313" key="2">
    <source>
        <dbReference type="Proteomes" id="UP000014411"/>
    </source>
</evidence>
<dbReference type="HOGENOM" id="CLU_155890_0_0_5"/>